<sequence>MLTYFDETISSMESIRFLNRNLKLINELRAKTHFGLEEIQNLLIIHYKLTREGGPLNYRKFREVAHRLFDIAGDELYDKIYNRFDQHRAMQVNLETWATGLSVLLRGNLQEKLDFCWKVYDLYGTGYISRELMFHYMKNSIIKTSAGEDANEVVKDLVDVILKKMDLDRDGKISYDDYKTSVLKNPMLLESLGPVLPPRPFVMGFLTTFTKKFGKM</sequence>
<dbReference type="InterPro" id="IPR028846">
    <property type="entry name" value="Recoverin"/>
</dbReference>
<evidence type="ECO:0000313" key="6">
    <source>
        <dbReference type="Proteomes" id="UP001359485"/>
    </source>
</evidence>
<dbReference type="PANTHER" id="PTHR23055">
    <property type="entry name" value="CALCIUM BINDING PROTEINS"/>
    <property type="match status" value="1"/>
</dbReference>
<keyword evidence="1" id="KW-0479">Metal-binding</keyword>
<dbReference type="InterPro" id="IPR018247">
    <property type="entry name" value="EF_Hand_1_Ca_BS"/>
</dbReference>
<dbReference type="InterPro" id="IPR002048">
    <property type="entry name" value="EF_hand_dom"/>
</dbReference>
<evidence type="ECO:0000256" key="2">
    <source>
        <dbReference type="ARBA" id="ARBA00022737"/>
    </source>
</evidence>
<keyword evidence="3" id="KW-0106">Calcium</keyword>
<evidence type="ECO:0000313" key="5">
    <source>
        <dbReference type="EMBL" id="KAK6618026.1"/>
    </source>
</evidence>
<dbReference type="PROSITE" id="PS00018">
    <property type="entry name" value="EF_HAND_1"/>
    <property type="match status" value="1"/>
</dbReference>
<protein>
    <recommendedName>
        <fullName evidence="4">EF-hand domain-containing protein</fullName>
    </recommendedName>
</protein>
<dbReference type="EMBL" id="JAWJWF010000050">
    <property type="protein sequence ID" value="KAK6618026.1"/>
    <property type="molecule type" value="Genomic_DNA"/>
</dbReference>
<dbReference type="Gene3D" id="1.10.238.10">
    <property type="entry name" value="EF-hand"/>
    <property type="match status" value="1"/>
</dbReference>
<proteinExistence type="predicted"/>
<accession>A0ABR1AEW2</accession>
<keyword evidence="2" id="KW-0677">Repeat</keyword>
<feature type="domain" description="EF-hand" evidence="4">
    <location>
        <begin position="153"/>
        <end position="188"/>
    </location>
</feature>
<dbReference type="Pfam" id="PF13499">
    <property type="entry name" value="EF-hand_7"/>
    <property type="match status" value="1"/>
</dbReference>
<gene>
    <name evidence="5" type="ORF">RUM44_002468</name>
</gene>
<dbReference type="PROSITE" id="PS50222">
    <property type="entry name" value="EF_HAND_2"/>
    <property type="match status" value="2"/>
</dbReference>
<evidence type="ECO:0000259" key="4">
    <source>
        <dbReference type="PROSITE" id="PS50222"/>
    </source>
</evidence>
<dbReference type="PANTHER" id="PTHR23055:SF190">
    <property type="entry name" value="AT17667P-RELATED"/>
    <property type="match status" value="1"/>
</dbReference>
<dbReference type="Proteomes" id="UP001359485">
    <property type="component" value="Unassembled WGS sequence"/>
</dbReference>
<reference evidence="5 6" key="1">
    <citation type="submission" date="2023-09" db="EMBL/GenBank/DDBJ databases">
        <title>Genomes of two closely related lineages of the louse Polyplax serrata with different host specificities.</title>
        <authorList>
            <person name="Martinu J."/>
            <person name="Tarabai H."/>
            <person name="Stefka J."/>
            <person name="Hypsa V."/>
        </authorList>
    </citation>
    <scope>NUCLEOTIDE SEQUENCE [LARGE SCALE GENOMIC DNA]</scope>
    <source>
        <strain evidence="5">98ZLc_SE</strain>
    </source>
</reference>
<evidence type="ECO:0000256" key="1">
    <source>
        <dbReference type="ARBA" id="ARBA00022723"/>
    </source>
</evidence>
<organism evidence="5 6">
    <name type="scientific">Polyplax serrata</name>
    <name type="common">Common mouse louse</name>
    <dbReference type="NCBI Taxonomy" id="468196"/>
    <lineage>
        <taxon>Eukaryota</taxon>
        <taxon>Metazoa</taxon>
        <taxon>Ecdysozoa</taxon>
        <taxon>Arthropoda</taxon>
        <taxon>Hexapoda</taxon>
        <taxon>Insecta</taxon>
        <taxon>Pterygota</taxon>
        <taxon>Neoptera</taxon>
        <taxon>Paraneoptera</taxon>
        <taxon>Psocodea</taxon>
        <taxon>Troctomorpha</taxon>
        <taxon>Phthiraptera</taxon>
        <taxon>Anoplura</taxon>
        <taxon>Polyplacidae</taxon>
        <taxon>Polyplax</taxon>
    </lineage>
</organism>
<evidence type="ECO:0000256" key="3">
    <source>
        <dbReference type="ARBA" id="ARBA00022837"/>
    </source>
</evidence>
<comment type="caution">
    <text evidence="5">The sequence shown here is derived from an EMBL/GenBank/DDBJ whole genome shotgun (WGS) entry which is preliminary data.</text>
</comment>
<name>A0ABR1AEW2_POLSC</name>
<dbReference type="InterPro" id="IPR011992">
    <property type="entry name" value="EF-hand-dom_pair"/>
</dbReference>
<keyword evidence="6" id="KW-1185">Reference proteome</keyword>
<feature type="domain" description="EF-hand" evidence="4">
    <location>
        <begin position="108"/>
        <end position="143"/>
    </location>
</feature>
<dbReference type="SUPFAM" id="SSF47473">
    <property type="entry name" value="EF-hand"/>
    <property type="match status" value="1"/>
</dbReference>